<organism evidence="1 2">
    <name type="scientific">Chaetomium tenue</name>
    <dbReference type="NCBI Taxonomy" id="1854479"/>
    <lineage>
        <taxon>Eukaryota</taxon>
        <taxon>Fungi</taxon>
        <taxon>Dikarya</taxon>
        <taxon>Ascomycota</taxon>
        <taxon>Pezizomycotina</taxon>
        <taxon>Sordariomycetes</taxon>
        <taxon>Sordariomycetidae</taxon>
        <taxon>Sordariales</taxon>
        <taxon>Chaetomiaceae</taxon>
        <taxon>Chaetomium</taxon>
    </lineage>
</organism>
<reference evidence="1 2" key="1">
    <citation type="journal article" date="2021" name="Nat. Commun.">
        <title>Genetic determinants of endophytism in the Arabidopsis root mycobiome.</title>
        <authorList>
            <person name="Mesny F."/>
            <person name="Miyauchi S."/>
            <person name="Thiergart T."/>
            <person name="Pickel B."/>
            <person name="Atanasova L."/>
            <person name="Karlsson M."/>
            <person name="Huettel B."/>
            <person name="Barry K.W."/>
            <person name="Haridas S."/>
            <person name="Chen C."/>
            <person name="Bauer D."/>
            <person name="Andreopoulos W."/>
            <person name="Pangilinan J."/>
            <person name="LaButti K."/>
            <person name="Riley R."/>
            <person name="Lipzen A."/>
            <person name="Clum A."/>
            <person name="Drula E."/>
            <person name="Henrissat B."/>
            <person name="Kohler A."/>
            <person name="Grigoriev I.V."/>
            <person name="Martin F.M."/>
            <person name="Hacquard S."/>
        </authorList>
    </citation>
    <scope>NUCLEOTIDE SEQUENCE [LARGE SCALE GENOMIC DNA]</scope>
    <source>
        <strain evidence="1 2">MPI-SDFR-AT-0079</strain>
    </source>
</reference>
<accession>A0ACB7PKH0</accession>
<dbReference type="EMBL" id="JAGIZQ010000001">
    <property type="protein sequence ID" value="KAH6649717.1"/>
    <property type="molecule type" value="Genomic_DNA"/>
</dbReference>
<evidence type="ECO:0000313" key="1">
    <source>
        <dbReference type="EMBL" id="KAH6649717.1"/>
    </source>
</evidence>
<dbReference type="Proteomes" id="UP000724584">
    <property type="component" value="Unassembled WGS sequence"/>
</dbReference>
<name>A0ACB7PKH0_9PEZI</name>
<gene>
    <name evidence="1" type="ORF">F5144DRAFT_19286</name>
</gene>
<comment type="caution">
    <text evidence="1">The sequence shown here is derived from an EMBL/GenBank/DDBJ whole genome shotgun (WGS) entry which is preliminary data.</text>
</comment>
<keyword evidence="2" id="KW-1185">Reference proteome</keyword>
<sequence>MADAFAPRSMKRKNVKGLALKAPAPKPPPTAENASRPANGKGDDNAAQLEIGIEFNLDLKPDDLEIIKDLGAGNGGTVSKVKHIPTNTVMARKIIHVEAKKEMRKRIVRELQIMHGCHSDYIVTFYGAFLNENNDVIMCMEYMDVGSLDRISRVFGPVRVDVLGKIAEATLGGLTYLYSKHHIMHRDIKPSNILVNSRGSIKLCDFGVSGELINSVADTFVGTSTYMAPERIQGERYTVKSDVWSFGLSIMELAIGKFPFAASEQLSDAESAPAGILDLLQQIVHEPAPQLPKSDAFPQILEDMIQRCLYKEPERRPTPQDLFDRDLFVQAAKRTPVNLREWACGLMDRDNRKSHLAPQLSPATQDLLRASDSPTFAQQTPTSCKFLSSGVSVAHSLTELVAYRNDPRQAADHANLAAQVDRLYIREWDQE</sequence>
<evidence type="ECO:0000313" key="2">
    <source>
        <dbReference type="Proteomes" id="UP000724584"/>
    </source>
</evidence>
<protein>
    <submittedName>
        <fullName evidence="1">Kinase-like domain-containing protein</fullName>
    </submittedName>
</protein>
<proteinExistence type="predicted"/>